<dbReference type="Proteomes" id="UP000662914">
    <property type="component" value="Chromosome"/>
</dbReference>
<dbReference type="AlphaFoldDB" id="A0A809R435"/>
<protein>
    <submittedName>
        <fullName evidence="2">Uncharacterized protein</fullName>
    </submittedName>
</protein>
<feature type="signal peptide" evidence="1">
    <location>
        <begin position="1"/>
        <end position="23"/>
    </location>
</feature>
<evidence type="ECO:0000313" key="3">
    <source>
        <dbReference type="Proteomes" id="UP000662914"/>
    </source>
</evidence>
<name>A0A809R435_9PROT</name>
<dbReference type="EMBL" id="AP021857">
    <property type="protein sequence ID" value="BBO22363.1"/>
    <property type="molecule type" value="Genomic_DNA"/>
</dbReference>
<sequence length="212" mass="23077">MKPALIGAPLIVTALFQPAPAAAQDTAAMQKWAKAEIVHYEVVGEFFQKHVQIPPTDADLYADVAERVTLSFDWNRKKGVVVGTPTIRNDAAKVSNLMGMDKKCPAGKLNGPYEHFDVVEIRQARPKEALELVGKRIHPDTMVADSCSSKLRLFKGATVAVKEYIAPPDPQALAMAGMIPKDGPITVTPDGKSIVTKALNNNWVWTYTPTAK</sequence>
<gene>
    <name evidence="2" type="ORF">DSYM_30620</name>
</gene>
<evidence type="ECO:0000256" key="1">
    <source>
        <dbReference type="SAM" id="SignalP"/>
    </source>
</evidence>
<dbReference type="KEGG" id="ddz:DSYM_30620"/>
<keyword evidence="1" id="KW-0732">Signal</keyword>
<accession>A0A809R435</accession>
<proteinExistence type="predicted"/>
<organism evidence="2 3">
    <name type="scientific">Candidatus Desulfobacillus denitrificans</name>
    <dbReference type="NCBI Taxonomy" id="2608985"/>
    <lineage>
        <taxon>Bacteria</taxon>
        <taxon>Pseudomonadati</taxon>
        <taxon>Pseudomonadota</taxon>
        <taxon>Betaproteobacteria</taxon>
        <taxon>Candidatus Desulfobacillus</taxon>
    </lineage>
</organism>
<evidence type="ECO:0000313" key="2">
    <source>
        <dbReference type="EMBL" id="BBO22363.1"/>
    </source>
</evidence>
<reference evidence="2" key="1">
    <citation type="journal article" name="DNA Res.">
        <title>The physiological potential of anammox bacteria as revealed by their core genome structure.</title>
        <authorList>
            <person name="Okubo T."/>
            <person name="Toyoda A."/>
            <person name="Fukuhara K."/>
            <person name="Uchiyama I."/>
            <person name="Harigaya Y."/>
            <person name="Kuroiwa M."/>
            <person name="Suzuki T."/>
            <person name="Murakami Y."/>
            <person name="Suwa Y."/>
            <person name="Takami H."/>
        </authorList>
    </citation>
    <scope>NUCLEOTIDE SEQUENCE</scope>
    <source>
        <strain evidence="2">317325-3</strain>
    </source>
</reference>
<feature type="chain" id="PRO_5035215777" evidence="1">
    <location>
        <begin position="24"/>
        <end position="212"/>
    </location>
</feature>